<gene>
    <name evidence="1" type="ORF">H9982_02635</name>
</gene>
<sequence>MKTLLAASIATILVLASCSRKEVTPVEYFPFKTETTDFWGMMGLDGNILFDGRFMYCPSVSSRGLFMAREENGLLSFYTAEANPRKIGKDYYTSAKLFLYSDYTPVRKKDEYNITIINKKGEEVAKLPQQIIDVGFFAEGLAPFRSDDIRPRMGYIDEKGNVKIEPQYIVATNFLCGVALVAYEKNDEMTISIIGSNGKTVYTFGQGIRPLSWEYSDGLLAVIDTVGKIGFIDTRGKIAIKPAEELKLCQPLNPANIPYTFKNGRCIYYDGEHYGLLDRKGNIAVPAQYKTIYLGEGGLFAVENTRNEWGCIDGDGNTVLPFEYVTGEIRPSIDAHAIVVQNESGRYKIVNEQGKTISHLTFSQYQSKYYNL</sequence>
<proteinExistence type="predicted"/>
<dbReference type="PANTHER" id="PTHR37841:SF1">
    <property type="entry name" value="DUF3298 DOMAIN-CONTAINING PROTEIN"/>
    <property type="match status" value="1"/>
</dbReference>
<organism evidence="1 2">
    <name type="scientific">Candidatus Barnesiella excrementipullorum</name>
    <dbReference type="NCBI Taxonomy" id="2838479"/>
    <lineage>
        <taxon>Bacteria</taxon>
        <taxon>Pseudomonadati</taxon>
        <taxon>Bacteroidota</taxon>
        <taxon>Bacteroidia</taxon>
        <taxon>Bacteroidales</taxon>
        <taxon>Barnesiellaceae</taxon>
        <taxon>Barnesiella</taxon>
    </lineage>
</organism>
<reference evidence="1" key="1">
    <citation type="journal article" date="2021" name="PeerJ">
        <title>Extensive microbial diversity within the chicken gut microbiome revealed by metagenomics and culture.</title>
        <authorList>
            <person name="Gilroy R."/>
            <person name="Ravi A."/>
            <person name="Getino M."/>
            <person name="Pursley I."/>
            <person name="Horton D.L."/>
            <person name="Alikhan N.F."/>
            <person name="Baker D."/>
            <person name="Gharbi K."/>
            <person name="Hall N."/>
            <person name="Watson M."/>
            <person name="Adriaenssens E.M."/>
            <person name="Foster-Nyarko E."/>
            <person name="Jarju S."/>
            <person name="Secka A."/>
            <person name="Antonio M."/>
            <person name="Oren A."/>
            <person name="Chaudhuri R.R."/>
            <person name="La Ragione R."/>
            <person name="Hildebrand F."/>
            <person name="Pallen M.J."/>
        </authorList>
    </citation>
    <scope>NUCLEOTIDE SEQUENCE</scope>
    <source>
        <strain evidence="1">ChiHjej12B11-16260</strain>
    </source>
</reference>
<comment type="caution">
    <text evidence="1">The sequence shown here is derived from an EMBL/GenBank/DDBJ whole genome shotgun (WGS) entry which is preliminary data.</text>
</comment>
<dbReference type="PROSITE" id="PS51257">
    <property type="entry name" value="PROKAR_LIPOPROTEIN"/>
    <property type="match status" value="1"/>
</dbReference>
<dbReference type="AlphaFoldDB" id="A0A9D2AP40"/>
<dbReference type="Proteomes" id="UP000824246">
    <property type="component" value="Unassembled WGS sequence"/>
</dbReference>
<accession>A0A9D2AP40</accession>
<dbReference type="SUPFAM" id="SSF69360">
    <property type="entry name" value="Cell wall binding repeat"/>
    <property type="match status" value="1"/>
</dbReference>
<dbReference type="PANTHER" id="PTHR37841">
    <property type="entry name" value="GLR2918 PROTEIN"/>
    <property type="match status" value="1"/>
</dbReference>
<dbReference type="EMBL" id="DXFB01000071">
    <property type="protein sequence ID" value="HIX45097.1"/>
    <property type="molecule type" value="Genomic_DNA"/>
</dbReference>
<evidence type="ECO:0000313" key="1">
    <source>
        <dbReference type="EMBL" id="HIX45097.1"/>
    </source>
</evidence>
<evidence type="ECO:0000313" key="2">
    <source>
        <dbReference type="Proteomes" id="UP000824246"/>
    </source>
</evidence>
<reference evidence="1" key="2">
    <citation type="submission" date="2021-04" db="EMBL/GenBank/DDBJ databases">
        <authorList>
            <person name="Gilroy R."/>
        </authorList>
    </citation>
    <scope>NUCLEOTIDE SEQUENCE</scope>
    <source>
        <strain evidence="1">ChiHjej12B11-16260</strain>
    </source>
</reference>
<protein>
    <submittedName>
        <fullName evidence="1">WG repeat-containing protein</fullName>
    </submittedName>
</protein>
<dbReference type="InterPro" id="IPR032774">
    <property type="entry name" value="WG_beta_rep"/>
</dbReference>
<name>A0A9D2AP40_9BACT</name>
<dbReference type="Pfam" id="PF14903">
    <property type="entry name" value="WG_beta_rep"/>
    <property type="match status" value="3"/>
</dbReference>